<sequence>MDPEMLKKVDEMSTNTVAHYKSGNQLESEGCLAAETEADIGNDENSSAGPGAKDYVHLQGDQCKNVDIQPGGIRFASGQKGIYALLWMGGMKEQSKSCAREQISECMCELL</sequence>
<dbReference type="Proteomes" id="UP000026962">
    <property type="component" value="Chromosome 2"/>
</dbReference>
<protein>
    <submittedName>
        <fullName evidence="2">Uncharacterized protein</fullName>
    </submittedName>
</protein>
<dbReference type="Gramene" id="OPUNC02G03230.1">
    <property type="protein sequence ID" value="OPUNC02G03230.1"/>
    <property type="gene ID" value="OPUNC02G03230"/>
</dbReference>
<evidence type="ECO:0000313" key="3">
    <source>
        <dbReference type="Proteomes" id="UP000026962"/>
    </source>
</evidence>
<evidence type="ECO:0000313" key="2">
    <source>
        <dbReference type="EnsemblPlants" id="OPUNC02G03230.1"/>
    </source>
</evidence>
<organism evidence="2">
    <name type="scientific">Oryza punctata</name>
    <name type="common">Red rice</name>
    <dbReference type="NCBI Taxonomy" id="4537"/>
    <lineage>
        <taxon>Eukaryota</taxon>
        <taxon>Viridiplantae</taxon>
        <taxon>Streptophyta</taxon>
        <taxon>Embryophyta</taxon>
        <taxon>Tracheophyta</taxon>
        <taxon>Spermatophyta</taxon>
        <taxon>Magnoliopsida</taxon>
        <taxon>Liliopsida</taxon>
        <taxon>Poales</taxon>
        <taxon>Poaceae</taxon>
        <taxon>BOP clade</taxon>
        <taxon>Oryzoideae</taxon>
        <taxon>Oryzeae</taxon>
        <taxon>Oryzinae</taxon>
        <taxon>Oryza</taxon>
    </lineage>
</organism>
<proteinExistence type="predicted"/>
<dbReference type="AlphaFoldDB" id="A0A0E0JVL6"/>
<reference evidence="2" key="2">
    <citation type="submission" date="2018-05" db="EMBL/GenBank/DDBJ databases">
        <title>OpunRS2 (Oryza punctata Reference Sequence Version 2).</title>
        <authorList>
            <person name="Zhang J."/>
            <person name="Kudrna D."/>
            <person name="Lee S."/>
            <person name="Talag J."/>
            <person name="Welchert J."/>
            <person name="Wing R.A."/>
        </authorList>
    </citation>
    <scope>NUCLEOTIDE SEQUENCE [LARGE SCALE GENOMIC DNA]</scope>
</reference>
<dbReference type="EnsemblPlants" id="OPUNC02G03230.1">
    <property type="protein sequence ID" value="OPUNC02G03230.1"/>
    <property type="gene ID" value="OPUNC02G03230"/>
</dbReference>
<evidence type="ECO:0000256" key="1">
    <source>
        <dbReference type="SAM" id="MobiDB-lite"/>
    </source>
</evidence>
<dbReference type="HOGENOM" id="CLU_2162526_0_0_1"/>
<keyword evidence="3" id="KW-1185">Reference proteome</keyword>
<reference evidence="2" key="1">
    <citation type="submission" date="2015-04" db="UniProtKB">
        <authorList>
            <consortium name="EnsemblPlants"/>
        </authorList>
    </citation>
    <scope>IDENTIFICATION</scope>
</reference>
<accession>A0A0E0JVL6</accession>
<feature type="region of interest" description="Disordered" evidence="1">
    <location>
        <begin position="31"/>
        <end position="53"/>
    </location>
</feature>
<name>A0A0E0JVL6_ORYPU</name>